<dbReference type="EMBL" id="JACXAH010000025">
    <property type="protein sequence ID" value="MBD1373462.1"/>
    <property type="molecule type" value="Genomic_DNA"/>
</dbReference>
<dbReference type="Pfam" id="PF02547">
    <property type="entry name" value="Queuosine_synth"/>
    <property type="match status" value="1"/>
</dbReference>
<sequence>MTAPILFHLPNDRNATAPPERRGIRRDQVGLMVSDRKTGDSQHTRFDRLIDFLNRGDTIVLNASRTIPAVLYGEWRRDQSVLVRRLEVRLAKQLSEQTWEVLPVKKGMRVGDEWIFSSQLKAEVIATDATSPLVTVKFSLEKEAFYEQIYRLGEPIRYEYIKKPWSLDYYQTVFATTPGSVELPSAGRAFSWELLIALRKKGINIVFLTLHTGLSYYLDDSYVMKPERNCEDYEVAEEAIATIAQTKKEGGKVIAVGTTVVRALESVVEESGQLQAQKGRTCVKIDAHTKLAVVDGLITGFHEPEASHLDLLNAFTGSKQLSKMYKEALTHQYLWHEFGDIHLLM</sequence>
<accession>A0A926NBD6</accession>
<dbReference type="InterPro" id="IPR036100">
    <property type="entry name" value="QueA_sf"/>
</dbReference>
<evidence type="ECO:0000256" key="1">
    <source>
        <dbReference type="ARBA" id="ARBA00022490"/>
    </source>
</evidence>
<dbReference type="GO" id="GO:0051075">
    <property type="term" value="F:S-adenosylmethionine:tRNA ribosyltransferase-isomerase activity"/>
    <property type="evidence" value="ECO:0007669"/>
    <property type="project" value="TreeGrafter"/>
</dbReference>
<dbReference type="AlphaFoldDB" id="A0A926NBD6"/>
<dbReference type="Proteomes" id="UP000661691">
    <property type="component" value="Unassembled WGS sequence"/>
</dbReference>
<protein>
    <submittedName>
        <fullName evidence="5">S-adenosylmethionine:tRNA ribosyltransferase-isomerase</fullName>
    </submittedName>
</protein>
<dbReference type="InterPro" id="IPR003699">
    <property type="entry name" value="QueA"/>
</dbReference>
<dbReference type="InterPro" id="IPR042118">
    <property type="entry name" value="QueA_dom1"/>
</dbReference>
<evidence type="ECO:0000313" key="6">
    <source>
        <dbReference type="Proteomes" id="UP000661691"/>
    </source>
</evidence>
<dbReference type="RefSeq" id="WP_191142541.1">
    <property type="nucleotide sequence ID" value="NZ_JACXAH010000025.1"/>
</dbReference>
<keyword evidence="2" id="KW-0808">Transferase</keyword>
<dbReference type="Gene3D" id="3.40.1780.10">
    <property type="entry name" value="QueA-like"/>
    <property type="match status" value="1"/>
</dbReference>
<organism evidence="5 6">
    <name type="scientific">Polycladospora coralii</name>
    <dbReference type="NCBI Taxonomy" id="2771432"/>
    <lineage>
        <taxon>Bacteria</taxon>
        <taxon>Bacillati</taxon>
        <taxon>Bacillota</taxon>
        <taxon>Bacilli</taxon>
        <taxon>Bacillales</taxon>
        <taxon>Thermoactinomycetaceae</taxon>
        <taxon>Polycladospora</taxon>
    </lineage>
</organism>
<dbReference type="Gene3D" id="2.40.10.240">
    <property type="entry name" value="QueA-like"/>
    <property type="match status" value="1"/>
</dbReference>
<keyword evidence="4" id="KW-0671">Queuosine biosynthesis</keyword>
<name>A0A926NBD6_9BACL</name>
<evidence type="ECO:0000256" key="4">
    <source>
        <dbReference type="ARBA" id="ARBA00022785"/>
    </source>
</evidence>
<reference evidence="5" key="1">
    <citation type="submission" date="2020-09" db="EMBL/GenBank/DDBJ databases">
        <title>A novel bacterium of genus Hazenella, isolated from South China Sea.</title>
        <authorList>
            <person name="Huang H."/>
            <person name="Mo K."/>
            <person name="Hu Y."/>
        </authorList>
    </citation>
    <scope>NUCLEOTIDE SEQUENCE</scope>
    <source>
        <strain evidence="5">IB182357</strain>
    </source>
</reference>
<dbReference type="PANTHER" id="PTHR30307:SF0">
    <property type="entry name" value="S-ADENOSYLMETHIONINE:TRNA RIBOSYLTRANSFERASE-ISOMERASE"/>
    <property type="match status" value="1"/>
</dbReference>
<keyword evidence="6" id="KW-1185">Reference proteome</keyword>
<keyword evidence="3" id="KW-0949">S-adenosyl-L-methionine</keyword>
<comment type="caution">
    <text evidence="5">The sequence shown here is derived from an EMBL/GenBank/DDBJ whole genome shotgun (WGS) entry which is preliminary data.</text>
</comment>
<evidence type="ECO:0000256" key="2">
    <source>
        <dbReference type="ARBA" id="ARBA00022679"/>
    </source>
</evidence>
<evidence type="ECO:0000313" key="5">
    <source>
        <dbReference type="EMBL" id="MBD1373462.1"/>
    </source>
</evidence>
<keyword evidence="1" id="KW-0963">Cytoplasm</keyword>
<dbReference type="SUPFAM" id="SSF111337">
    <property type="entry name" value="QueA-like"/>
    <property type="match status" value="1"/>
</dbReference>
<gene>
    <name evidence="5" type="ORF">IC620_14000</name>
</gene>
<evidence type="ECO:0000256" key="3">
    <source>
        <dbReference type="ARBA" id="ARBA00022691"/>
    </source>
</evidence>
<proteinExistence type="predicted"/>
<dbReference type="InterPro" id="IPR042119">
    <property type="entry name" value="QueA_dom2"/>
</dbReference>
<dbReference type="PANTHER" id="PTHR30307">
    <property type="entry name" value="S-ADENOSYLMETHIONINE:TRNA RIBOSYLTRANSFERASE-ISOMERASE"/>
    <property type="match status" value="1"/>
</dbReference>
<dbReference type="GO" id="GO:0008616">
    <property type="term" value="P:tRNA queuosine(34) biosynthetic process"/>
    <property type="evidence" value="ECO:0007669"/>
    <property type="project" value="UniProtKB-KW"/>
</dbReference>